<keyword evidence="1" id="KW-0732">Signal</keyword>
<feature type="domain" description="Dipeptidylpeptidase IV N-terminal" evidence="3">
    <location>
        <begin position="64"/>
        <end position="331"/>
    </location>
</feature>
<feature type="chain" id="PRO_5013352214" description="Peptidase S9 prolyl oligopeptidase catalytic domain-containing protein" evidence="1">
    <location>
        <begin position="21"/>
        <end position="639"/>
    </location>
</feature>
<dbReference type="RefSeq" id="WP_179299618.1">
    <property type="nucleotide sequence ID" value="NZ_MQWD01000001.1"/>
</dbReference>
<feature type="domain" description="Peptidase S9 prolyl oligopeptidase catalytic" evidence="2">
    <location>
        <begin position="442"/>
        <end position="636"/>
    </location>
</feature>
<name>A0A271J165_9BACT</name>
<evidence type="ECO:0000313" key="4">
    <source>
        <dbReference type="EMBL" id="PAP77232.1"/>
    </source>
</evidence>
<reference evidence="4 5" key="1">
    <citation type="submission" date="2016-11" db="EMBL/GenBank/DDBJ databases">
        <title>Study of marine rhodopsin-containing bacteria.</title>
        <authorList>
            <person name="Yoshizawa S."/>
            <person name="Kumagai Y."/>
            <person name="Kogure K."/>
        </authorList>
    </citation>
    <scope>NUCLEOTIDE SEQUENCE [LARGE SCALE GENOMIC DNA]</scope>
    <source>
        <strain evidence="4 5">SAORIC-28</strain>
    </source>
</reference>
<dbReference type="EMBL" id="MQWD01000001">
    <property type="protein sequence ID" value="PAP77232.1"/>
    <property type="molecule type" value="Genomic_DNA"/>
</dbReference>
<evidence type="ECO:0008006" key="6">
    <source>
        <dbReference type="Google" id="ProtNLM"/>
    </source>
</evidence>
<feature type="signal peptide" evidence="1">
    <location>
        <begin position="1"/>
        <end position="20"/>
    </location>
</feature>
<dbReference type="Pfam" id="PF00930">
    <property type="entry name" value="DPPIV_N"/>
    <property type="match status" value="1"/>
</dbReference>
<dbReference type="PANTHER" id="PTHR11731:SF193">
    <property type="entry name" value="DIPEPTIDYL PEPTIDASE 9"/>
    <property type="match status" value="1"/>
</dbReference>
<sequence>MKPILAALTALLAVAASAQPADGPPLIPRVMMLWPDLPEFRPVGPEPRPVEPGLFAHDRPVFEAASPDGAWLAGTADGDFYVREAGSDTSALTVPAGDGPRWSVADAEWSPDAARIAVRRVDDAAVPRLPLLDAEGDTARWVPYARVGEPQPEHRLWVVERATGEPAAVPHGRDAVFVHPVGWSDDGARLRWIEAGRFLQWVALREVDVRTGEARTLLREDGDRRVMGIEMIHGYGDRLDHLRPAVFFDGRAQFVWASERTGARHLSLYDADGTLIRPLTDGALPGPVQRVAHVDREAGALYAVASASAERPWDHALYRVGLDGDVRRVVDGPVIEEVRPADGGALLVVRAGLPDLLQVDRVTPDGDVLATEWAADWSFASDVPRRQERLVLTAADGETPLDGLLVLPPDAEGERSVPLVEFVYGGPNTQYVPRTPQTPWLWEAYRVAQAGIAVLFVDGRGSAGRDRAFVDVSYGRLGQVEVADHRAAVEQVLARFPVLDPERVALMGHSMGGFVGFRALAEAPDVYRAAVLVAPVLDATGMRVWAEPYQGCLPADCPEVYAAGSNRALADRVKGAVFVAHGTADDDVPFAEGAGLAAALEAAGADVTFVPMPGWNHILQRSPEFWGRVMGFLGQHLRP</sequence>
<dbReference type="Pfam" id="PF00326">
    <property type="entry name" value="Peptidase_S9"/>
    <property type="match status" value="1"/>
</dbReference>
<accession>A0A271J165</accession>
<dbReference type="SUPFAM" id="SSF82171">
    <property type="entry name" value="DPP6 N-terminal domain-like"/>
    <property type="match status" value="1"/>
</dbReference>
<dbReference type="Gene3D" id="2.140.10.30">
    <property type="entry name" value="Dipeptidylpeptidase IV, N-terminal domain"/>
    <property type="match status" value="1"/>
</dbReference>
<dbReference type="InterPro" id="IPR029058">
    <property type="entry name" value="AB_hydrolase_fold"/>
</dbReference>
<dbReference type="SUPFAM" id="SSF53474">
    <property type="entry name" value="alpha/beta-Hydrolases"/>
    <property type="match status" value="1"/>
</dbReference>
<protein>
    <recommendedName>
        <fullName evidence="6">Peptidase S9 prolyl oligopeptidase catalytic domain-containing protein</fullName>
    </recommendedName>
</protein>
<dbReference type="InterPro" id="IPR050278">
    <property type="entry name" value="Serine_Prot_S9B/DPPIV"/>
</dbReference>
<dbReference type="Gene3D" id="3.40.50.1820">
    <property type="entry name" value="alpha/beta hydrolase"/>
    <property type="match status" value="1"/>
</dbReference>
<keyword evidence="5" id="KW-1185">Reference proteome</keyword>
<comment type="caution">
    <text evidence="4">The sequence shown here is derived from an EMBL/GenBank/DDBJ whole genome shotgun (WGS) entry which is preliminary data.</text>
</comment>
<evidence type="ECO:0000256" key="1">
    <source>
        <dbReference type="SAM" id="SignalP"/>
    </source>
</evidence>
<organism evidence="4 5">
    <name type="scientific">Rubrivirga marina</name>
    <dbReference type="NCBI Taxonomy" id="1196024"/>
    <lineage>
        <taxon>Bacteria</taxon>
        <taxon>Pseudomonadati</taxon>
        <taxon>Rhodothermota</taxon>
        <taxon>Rhodothermia</taxon>
        <taxon>Rhodothermales</taxon>
        <taxon>Rubricoccaceae</taxon>
        <taxon>Rubrivirga</taxon>
    </lineage>
</organism>
<dbReference type="InterPro" id="IPR002469">
    <property type="entry name" value="Peptidase_S9B_N"/>
</dbReference>
<proteinExistence type="predicted"/>
<dbReference type="Proteomes" id="UP000216339">
    <property type="component" value="Unassembled WGS sequence"/>
</dbReference>
<evidence type="ECO:0000259" key="3">
    <source>
        <dbReference type="Pfam" id="PF00930"/>
    </source>
</evidence>
<dbReference type="InterPro" id="IPR001375">
    <property type="entry name" value="Peptidase_S9_cat"/>
</dbReference>
<gene>
    <name evidence="4" type="ORF">BSZ37_12710</name>
</gene>
<dbReference type="AlphaFoldDB" id="A0A271J165"/>
<evidence type="ECO:0000313" key="5">
    <source>
        <dbReference type="Proteomes" id="UP000216339"/>
    </source>
</evidence>
<dbReference type="GO" id="GO:0006508">
    <property type="term" value="P:proteolysis"/>
    <property type="evidence" value="ECO:0007669"/>
    <property type="project" value="InterPro"/>
</dbReference>
<dbReference type="GO" id="GO:0008239">
    <property type="term" value="F:dipeptidyl-peptidase activity"/>
    <property type="evidence" value="ECO:0007669"/>
    <property type="project" value="TreeGrafter"/>
</dbReference>
<dbReference type="GO" id="GO:0008236">
    <property type="term" value="F:serine-type peptidase activity"/>
    <property type="evidence" value="ECO:0007669"/>
    <property type="project" value="InterPro"/>
</dbReference>
<dbReference type="PANTHER" id="PTHR11731">
    <property type="entry name" value="PROTEASE FAMILY S9B,C DIPEPTIDYL-PEPTIDASE IV-RELATED"/>
    <property type="match status" value="1"/>
</dbReference>
<evidence type="ECO:0000259" key="2">
    <source>
        <dbReference type="Pfam" id="PF00326"/>
    </source>
</evidence>